<evidence type="ECO:0000256" key="1">
    <source>
        <dbReference type="SAM" id="MobiDB-lite"/>
    </source>
</evidence>
<accession>A0A0M8ZN75</accession>
<dbReference type="EMBL" id="KQ435994">
    <property type="protein sequence ID" value="KOX67665.1"/>
    <property type="molecule type" value="Genomic_DNA"/>
</dbReference>
<feature type="region of interest" description="Disordered" evidence="1">
    <location>
        <begin position="1"/>
        <end position="31"/>
    </location>
</feature>
<dbReference type="AlphaFoldDB" id="A0A0M8ZN75"/>
<proteinExistence type="predicted"/>
<evidence type="ECO:0000313" key="3">
    <source>
        <dbReference type="Proteomes" id="UP000053105"/>
    </source>
</evidence>
<name>A0A0M8ZN75_9HYME</name>
<sequence>MAVPGGGVAAKTNKQGEHTNGTSDDGRKGVYSLMGNGAEKGVGRETVERIAANACTTCPGERIGNRGGIQVDTQARMLSDFIIHRIKQLCDFISLNDAEHNERKIQQQTLQVVENCRTLWNVQRATFLANGVFKFATEIANSKRVDQSFSGTSLDRELTDTDTAITKDILRYHKSPPAGSILVQSAKSHSLYVTPVYQKETEDHRVSILAGVIVPRPTELIIDSFGLCPNRFVMTKPLQLRNQYPNNDKDARRTKRQSSIALIYVPKCQLHALTLSTDFRAKDIEELEKTTEQITARQTRRSISLLQDHLMILLNNKRCERNIKNCRNILIRNICSTMQRCRSYNAMDEKFRYHGCHCYNIVGEKSMVVTPAVSIDHKPSYRNNYTTKEKSCRNDVGCTVPWTILWDCHFCNDEMRTLTTMVFHSCGITDEKSQIPAIIIVVTEISRPWYCDSDTTMLAKFRPWLTVVVSID</sequence>
<evidence type="ECO:0000313" key="2">
    <source>
        <dbReference type="EMBL" id="KOX67665.1"/>
    </source>
</evidence>
<gene>
    <name evidence="2" type="ORF">WN51_08205</name>
</gene>
<reference evidence="2 3" key="1">
    <citation type="submission" date="2015-07" db="EMBL/GenBank/DDBJ databases">
        <title>The genome of Melipona quadrifasciata.</title>
        <authorList>
            <person name="Pan H."/>
            <person name="Kapheim K."/>
        </authorList>
    </citation>
    <scope>NUCLEOTIDE SEQUENCE [LARGE SCALE GENOMIC DNA]</scope>
    <source>
        <strain evidence="2">0111107301</strain>
        <tissue evidence="2">Whole body</tissue>
    </source>
</reference>
<protein>
    <submittedName>
        <fullName evidence="2">Uncharacterized protein</fullName>
    </submittedName>
</protein>
<keyword evidence="3" id="KW-1185">Reference proteome</keyword>
<organism evidence="2 3">
    <name type="scientific">Melipona quadrifasciata</name>
    <dbReference type="NCBI Taxonomy" id="166423"/>
    <lineage>
        <taxon>Eukaryota</taxon>
        <taxon>Metazoa</taxon>
        <taxon>Ecdysozoa</taxon>
        <taxon>Arthropoda</taxon>
        <taxon>Hexapoda</taxon>
        <taxon>Insecta</taxon>
        <taxon>Pterygota</taxon>
        <taxon>Neoptera</taxon>
        <taxon>Endopterygota</taxon>
        <taxon>Hymenoptera</taxon>
        <taxon>Apocrita</taxon>
        <taxon>Aculeata</taxon>
        <taxon>Apoidea</taxon>
        <taxon>Anthophila</taxon>
        <taxon>Apidae</taxon>
        <taxon>Melipona</taxon>
    </lineage>
</organism>
<dbReference type="Proteomes" id="UP000053105">
    <property type="component" value="Unassembled WGS sequence"/>
</dbReference>